<proteinExistence type="predicted"/>
<protein>
    <submittedName>
        <fullName evidence="2">Uncharacterized protein</fullName>
    </submittedName>
</protein>
<dbReference type="EMBL" id="CAJNOO010006887">
    <property type="protein sequence ID" value="CAF1457536.1"/>
    <property type="molecule type" value="Genomic_DNA"/>
</dbReference>
<sequence>MWIRDAKYLLLLTIVIFIYIGIKFLHVHNAYNSDLPCIQLNWLQPSHRNQELSQQTIQKVSPTELSYDARYRNINLLKSLKTIPSKLTYSEVNFCSPSSPPILWLDKYGNPHWNEAAEREMYTYLLEKQTMSNNMTNDTIIDECLKCPLFIIKQQGWGFFSRFHRFLEQFGQTLYSPWMVLLSYYRFSVSNAGRDDFLSEGIVRYFNPVSTCSKFIRHPHMKSIQNRLYGDKQNSVLISRIEDLLFENQQKIYVKFRLLNPNTIWDLGYEHIPHRRSLFDYNRVPLDYNFSVSYLINHTYEHIYHEPSLSSDYLNTWKSRNRPWGQSTTNLPGKSYQVTWQDRLFASFLYYIFVLYFHQPAPRIRQLTDLLSEHWSTYLHDKNGQSLDTLGGLFIRRGDKAREDSFWKKHRHWRNISMYVKGIVDEEQRRNQTFLTIFVMTDDSSVMKSIHDYANPHSKGIDEPYARKYLRGREILYNVFAPQACFDPFIRIGFEQFLVSLEFLVRYAKFIVGHSDSNVGRCLEELIYAHHQLNPSIRTNSLVIDAPDSL</sequence>
<evidence type="ECO:0000313" key="3">
    <source>
        <dbReference type="Proteomes" id="UP000663882"/>
    </source>
</evidence>
<feature type="transmembrane region" description="Helical" evidence="1">
    <location>
        <begin position="7"/>
        <end position="27"/>
    </location>
</feature>
<dbReference type="Proteomes" id="UP000663882">
    <property type="component" value="Unassembled WGS sequence"/>
</dbReference>
<comment type="caution">
    <text evidence="2">The sequence shown here is derived from an EMBL/GenBank/DDBJ whole genome shotgun (WGS) entry which is preliminary data.</text>
</comment>
<keyword evidence="1" id="KW-0472">Membrane</keyword>
<accession>A0A815Q5E0</accession>
<organism evidence="2 3">
    <name type="scientific">Rotaria sordida</name>
    <dbReference type="NCBI Taxonomy" id="392033"/>
    <lineage>
        <taxon>Eukaryota</taxon>
        <taxon>Metazoa</taxon>
        <taxon>Spiralia</taxon>
        <taxon>Gnathifera</taxon>
        <taxon>Rotifera</taxon>
        <taxon>Eurotatoria</taxon>
        <taxon>Bdelloidea</taxon>
        <taxon>Philodinida</taxon>
        <taxon>Philodinidae</taxon>
        <taxon>Rotaria</taxon>
    </lineage>
</organism>
<evidence type="ECO:0000256" key="1">
    <source>
        <dbReference type="SAM" id="Phobius"/>
    </source>
</evidence>
<keyword evidence="1" id="KW-1133">Transmembrane helix</keyword>
<reference evidence="2" key="1">
    <citation type="submission" date="2021-02" db="EMBL/GenBank/DDBJ databases">
        <authorList>
            <person name="Nowell W R."/>
        </authorList>
    </citation>
    <scope>NUCLEOTIDE SEQUENCE</scope>
</reference>
<dbReference type="OrthoDB" id="10061220at2759"/>
<dbReference type="AlphaFoldDB" id="A0A815Q5E0"/>
<evidence type="ECO:0000313" key="2">
    <source>
        <dbReference type="EMBL" id="CAF1457536.1"/>
    </source>
</evidence>
<gene>
    <name evidence="2" type="ORF">RFH988_LOCUS37021</name>
</gene>
<keyword evidence="1" id="KW-0812">Transmembrane</keyword>
<name>A0A815Q5E0_9BILA</name>